<accession>A0A6C0CJL5</accession>
<evidence type="ECO:0000313" key="1">
    <source>
        <dbReference type="EMBL" id="QHT03864.1"/>
    </source>
</evidence>
<sequence length="352" mass="40444">MPTCNAIKKSNGQPCTFKAKPGLETCGVHIPPTPVTPDTQCSYIKWNQERCPKRKVGGDENNECSTHRATRLAKERIRNRRNQFLDIWRESGTTIFRNLQEAGGQWQLANMFTRTAIWRMVDLGETEAEATMAILPEMQIMVARFVAIAHRAALPDTRPELQRISDDSQNTHNCDVRKQTDTNVKLLLDISPPVGQKTIDEIREAWSKIYRVPGRGVQETQYADMQKWYDTAQCYTPNDWLYRKVLDGLVARIKLVEDFKIRRQLFIRLQQECAEAYQMCCEGHIGRLANVLVGFDDTFRPQIPVGLILQQKMAVIAQIENVEERFKQARELMAELNVPQEQAVPWLDAIAE</sequence>
<organism evidence="1">
    <name type="scientific">viral metagenome</name>
    <dbReference type="NCBI Taxonomy" id="1070528"/>
    <lineage>
        <taxon>unclassified sequences</taxon>
        <taxon>metagenomes</taxon>
        <taxon>organismal metagenomes</taxon>
    </lineage>
</organism>
<name>A0A6C0CJL5_9ZZZZ</name>
<proteinExistence type="predicted"/>
<reference evidence="1" key="1">
    <citation type="journal article" date="2020" name="Nature">
        <title>Giant virus diversity and host interactions through global metagenomics.</title>
        <authorList>
            <person name="Schulz F."/>
            <person name="Roux S."/>
            <person name="Paez-Espino D."/>
            <person name="Jungbluth S."/>
            <person name="Walsh D.A."/>
            <person name="Denef V.J."/>
            <person name="McMahon K.D."/>
            <person name="Konstantinidis K.T."/>
            <person name="Eloe-Fadrosh E.A."/>
            <person name="Kyrpides N.C."/>
            <person name="Woyke T."/>
        </authorList>
    </citation>
    <scope>NUCLEOTIDE SEQUENCE</scope>
    <source>
        <strain evidence="1">GVMAG-M-3300021137-6</strain>
    </source>
</reference>
<protein>
    <submittedName>
        <fullName evidence="1">Uncharacterized protein</fullName>
    </submittedName>
</protein>
<dbReference type="EMBL" id="MN739420">
    <property type="protein sequence ID" value="QHT03864.1"/>
    <property type="molecule type" value="Genomic_DNA"/>
</dbReference>
<dbReference type="AlphaFoldDB" id="A0A6C0CJL5"/>